<evidence type="ECO:0000313" key="2">
    <source>
        <dbReference type="Proteomes" id="UP001219567"/>
    </source>
</evidence>
<protein>
    <submittedName>
        <fullName evidence="1">Uncharacterized protein</fullName>
    </submittedName>
</protein>
<dbReference type="PANTHER" id="PTHR15955:SF8">
    <property type="entry name" value="RWD DOMAIN-CONTAINING PROTEIN 2B-RELATED"/>
    <property type="match status" value="1"/>
</dbReference>
<keyword evidence="2" id="KW-1185">Reference proteome</keyword>
<dbReference type="InterPro" id="IPR017359">
    <property type="entry name" value="Phi-like"/>
</dbReference>
<dbReference type="CDD" id="cd24163">
    <property type="entry name" value="RWDD2_C"/>
    <property type="match status" value="1"/>
</dbReference>
<proteinExistence type="predicted"/>
<evidence type="ECO:0000313" key="1">
    <source>
        <dbReference type="EMBL" id="WFC99618.1"/>
    </source>
</evidence>
<gene>
    <name evidence="1" type="ORF">MYAM1_002363</name>
</gene>
<dbReference type="Proteomes" id="UP001219567">
    <property type="component" value="Chromosome 3"/>
</dbReference>
<dbReference type="PANTHER" id="PTHR15955">
    <property type="entry name" value="RWD DOMAIN CONTAINING PROTEIN 2"/>
    <property type="match status" value="1"/>
</dbReference>
<name>A0AAJ5YS12_9BASI</name>
<dbReference type="InterPro" id="IPR059181">
    <property type="entry name" value="RWDD2A-B_C"/>
</dbReference>
<reference evidence="1 2" key="1">
    <citation type="submission" date="2023-03" db="EMBL/GenBank/DDBJ databases">
        <title>Mating type loci evolution in Malassezia.</title>
        <authorList>
            <person name="Coelho M.A."/>
        </authorList>
    </citation>
    <scope>NUCLEOTIDE SEQUENCE [LARGE SCALE GENOMIC DNA]</scope>
    <source>
        <strain evidence="1 2">CBS 9725</strain>
    </source>
</reference>
<sequence>MDEAGYGELQLLQASAMDDEFQWRGTVEEVAQWKANLAAYEAGEQLREDTVHFSLWVSQPLGVWLNVSLHVGKENPTQPVITATNSREDLLPVTELNQFVLDRQNEIARENIMNPVFDIYTSLKEYVSAYEGQVKSPVTEPLPEENKKPSKLDMKRIIFWSHHLIAPSKRKQFAAWCPELRVWGLFKLGYPGFLCFEGLASDVDEMVRRVKVRYAMARDLGES</sequence>
<accession>A0AAJ5YS12</accession>
<organism evidence="1 2">
    <name type="scientific">Malassezia yamatoensis</name>
    <dbReference type="NCBI Taxonomy" id="253288"/>
    <lineage>
        <taxon>Eukaryota</taxon>
        <taxon>Fungi</taxon>
        <taxon>Dikarya</taxon>
        <taxon>Basidiomycota</taxon>
        <taxon>Ustilaginomycotina</taxon>
        <taxon>Malasseziomycetes</taxon>
        <taxon>Malasseziales</taxon>
        <taxon>Malasseziaceae</taxon>
        <taxon>Malassezia</taxon>
    </lineage>
</organism>
<dbReference type="EMBL" id="CP119945">
    <property type="protein sequence ID" value="WFC99618.1"/>
    <property type="molecule type" value="Genomic_DNA"/>
</dbReference>
<dbReference type="AlphaFoldDB" id="A0AAJ5YS12"/>